<reference evidence="2" key="1">
    <citation type="submission" date="2019-11" db="EMBL/GenBank/DDBJ databases">
        <title>Microbial mats filling the niche in hypersaline microbial mats.</title>
        <authorList>
            <person name="Wong H.L."/>
            <person name="Macleod F.I."/>
            <person name="White R.A. III"/>
            <person name="Burns B.P."/>
        </authorList>
    </citation>
    <scope>NUCLEOTIDE SEQUENCE</scope>
    <source>
        <strain evidence="2">Bin_327</strain>
    </source>
</reference>
<dbReference type="AlphaFoldDB" id="A0A9D5QE75"/>
<accession>A0A9D5QE75</accession>
<name>A0A9D5QE75_UNCW3</name>
<evidence type="ECO:0000313" key="3">
    <source>
        <dbReference type="Proteomes" id="UP000630660"/>
    </source>
</evidence>
<dbReference type="PANTHER" id="PTHR42930">
    <property type="entry name" value="PHOSPHATE-SPECIFIC TRANSPORT SYSTEM ACCESSORY PROTEIN PHOU"/>
    <property type="match status" value="1"/>
</dbReference>
<dbReference type="GO" id="GO:0045936">
    <property type="term" value="P:negative regulation of phosphate metabolic process"/>
    <property type="evidence" value="ECO:0007669"/>
    <property type="project" value="InterPro"/>
</dbReference>
<gene>
    <name evidence="2" type="ORF">GF359_06095</name>
</gene>
<comment type="caution">
    <text evidence="2">The sequence shown here is derived from an EMBL/GenBank/DDBJ whole genome shotgun (WGS) entry which is preliminary data.</text>
</comment>
<proteinExistence type="predicted"/>
<dbReference type="Gene3D" id="1.20.58.220">
    <property type="entry name" value="Phosphate transport system protein phou homolog 2, domain 2"/>
    <property type="match status" value="1"/>
</dbReference>
<dbReference type="SUPFAM" id="SSF109755">
    <property type="entry name" value="PhoU-like"/>
    <property type="match status" value="1"/>
</dbReference>
<dbReference type="Pfam" id="PF01895">
    <property type="entry name" value="PhoU"/>
    <property type="match status" value="2"/>
</dbReference>
<sequence length="218" mass="24722">MENLLTIWRGSGLLKLCMEDLFKMFDIAEKMFSAAWDMVTGSGKVEDLYKIDRQLNELQIAIRRRVLEHLAINPAQDINATFVLSILVIDLERIGDYAKNLDEIANHCTGKECGLQFKALEPLAVRVDEMFAATKKALVESKSDLARKIMQDQASLAKQADTFMDELIENRKISSKEGIVAALMSRYLKRVSAHLKNVASSVVNPYHRIGYRPKEMED</sequence>
<organism evidence="2 3">
    <name type="scientific">candidate division WOR-3 bacterium</name>
    <dbReference type="NCBI Taxonomy" id="2052148"/>
    <lineage>
        <taxon>Bacteria</taxon>
        <taxon>Bacteria division WOR-3</taxon>
    </lineage>
</organism>
<dbReference type="InterPro" id="IPR038078">
    <property type="entry name" value="PhoU-like_sf"/>
</dbReference>
<dbReference type="InterPro" id="IPR026022">
    <property type="entry name" value="PhoU_dom"/>
</dbReference>
<dbReference type="EMBL" id="WJKJ01000200">
    <property type="protein sequence ID" value="MBD3364770.1"/>
    <property type="molecule type" value="Genomic_DNA"/>
</dbReference>
<dbReference type="InterPro" id="IPR028366">
    <property type="entry name" value="PhoU"/>
</dbReference>
<evidence type="ECO:0000259" key="1">
    <source>
        <dbReference type="Pfam" id="PF01895"/>
    </source>
</evidence>
<feature type="domain" description="PhoU" evidence="1">
    <location>
        <begin position="124"/>
        <end position="201"/>
    </location>
</feature>
<feature type="domain" description="PhoU" evidence="1">
    <location>
        <begin position="23"/>
        <end position="101"/>
    </location>
</feature>
<protein>
    <recommendedName>
        <fullName evidence="1">PhoU domain-containing protein</fullName>
    </recommendedName>
</protein>
<dbReference type="GO" id="GO:0030643">
    <property type="term" value="P:intracellular phosphate ion homeostasis"/>
    <property type="evidence" value="ECO:0007669"/>
    <property type="project" value="InterPro"/>
</dbReference>
<dbReference type="Proteomes" id="UP000630660">
    <property type="component" value="Unassembled WGS sequence"/>
</dbReference>
<dbReference type="PANTHER" id="PTHR42930:SF3">
    <property type="entry name" value="PHOSPHATE-SPECIFIC TRANSPORT SYSTEM ACCESSORY PROTEIN PHOU"/>
    <property type="match status" value="1"/>
</dbReference>
<evidence type="ECO:0000313" key="2">
    <source>
        <dbReference type="EMBL" id="MBD3364770.1"/>
    </source>
</evidence>